<evidence type="ECO:0000313" key="2">
    <source>
        <dbReference type="EMBL" id="KIK74027.1"/>
    </source>
</evidence>
<gene>
    <name evidence="2" type="ORF">PAXRUDRAFT_176885</name>
</gene>
<name>A0A0D0BRB3_9AGAM</name>
<protein>
    <submittedName>
        <fullName evidence="2">Uncharacterized protein</fullName>
    </submittedName>
</protein>
<reference evidence="3" key="2">
    <citation type="submission" date="2015-01" db="EMBL/GenBank/DDBJ databases">
        <title>Evolutionary Origins and Diversification of the Mycorrhizal Mutualists.</title>
        <authorList>
            <consortium name="DOE Joint Genome Institute"/>
            <consortium name="Mycorrhizal Genomics Consortium"/>
            <person name="Kohler A."/>
            <person name="Kuo A."/>
            <person name="Nagy L.G."/>
            <person name="Floudas D."/>
            <person name="Copeland A."/>
            <person name="Barry K.W."/>
            <person name="Cichocki N."/>
            <person name="Veneault-Fourrey C."/>
            <person name="LaButti K."/>
            <person name="Lindquist E.A."/>
            <person name="Lipzen A."/>
            <person name="Lundell T."/>
            <person name="Morin E."/>
            <person name="Murat C."/>
            <person name="Riley R."/>
            <person name="Ohm R."/>
            <person name="Sun H."/>
            <person name="Tunlid A."/>
            <person name="Henrissat B."/>
            <person name="Grigoriev I.V."/>
            <person name="Hibbett D.S."/>
            <person name="Martin F."/>
        </authorList>
    </citation>
    <scope>NUCLEOTIDE SEQUENCE [LARGE SCALE GENOMIC DNA]</scope>
    <source>
        <strain evidence="3">Ve08.2h10</strain>
    </source>
</reference>
<evidence type="ECO:0000256" key="1">
    <source>
        <dbReference type="SAM" id="MobiDB-lite"/>
    </source>
</evidence>
<dbReference type="OrthoDB" id="2690750at2759"/>
<dbReference type="EMBL" id="KN829226">
    <property type="protein sequence ID" value="KIK74027.1"/>
    <property type="molecule type" value="Genomic_DNA"/>
</dbReference>
<dbReference type="Proteomes" id="UP000054538">
    <property type="component" value="Unassembled WGS sequence"/>
</dbReference>
<dbReference type="HOGENOM" id="CLU_881550_0_0_1"/>
<feature type="region of interest" description="Disordered" evidence="1">
    <location>
        <begin position="110"/>
        <end position="146"/>
    </location>
</feature>
<proteinExistence type="predicted"/>
<keyword evidence="3" id="KW-1185">Reference proteome</keyword>
<accession>A0A0D0BRB3</accession>
<evidence type="ECO:0000313" key="3">
    <source>
        <dbReference type="Proteomes" id="UP000054538"/>
    </source>
</evidence>
<sequence length="316" mass="33163">VFSSVISTLIMSRPFTCSHLVIHLSPPSDDGFRTADPSVDFGALVVPSFCNSSSPSHLGDVDSGSRSPSADCVPIEEAAALAENIPGVTLQPPLGDDASVHVLLTPQAPRWVHPHSGDSSAGQTDLPKRKRGKKKADDKSVPSPDVCPLTPAPKVLLWLPSLQAAALSHPPLASVLECLAARGPGPADDVPPPSSHDLYCHSIFAVASEGQDLSIPYVFNAVWKVLAEAVPDIDFLDLLASAPKNLPDPNAHMLLPSFQLATSSVVHSVPSQPELLDGHTLALPSQVINVMKANWTIHIPLAALSTCSLTSLSQSS</sequence>
<organism evidence="2 3">
    <name type="scientific">Paxillus rubicundulus Ve08.2h10</name>
    <dbReference type="NCBI Taxonomy" id="930991"/>
    <lineage>
        <taxon>Eukaryota</taxon>
        <taxon>Fungi</taxon>
        <taxon>Dikarya</taxon>
        <taxon>Basidiomycota</taxon>
        <taxon>Agaricomycotina</taxon>
        <taxon>Agaricomycetes</taxon>
        <taxon>Agaricomycetidae</taxon>
        <taxon>Boletales</taxon>
        <taxon>Paxilineae</taxon>
        <taxon>Paxillaceae</taxon>
        <taxon>Paxillus</taxon>
    </lineage>
</organism>
<feature type="non-terminal residue" evidence="2">
    <location>
        <position position="1"/>
    </location>
</feature>
<dbReference type="AlphaFoldDB" id="A0A0D0BRB3"/>
<reference evidence="2 3" key="1">
    <citation type="submission" date="2014-04" db="EMBL/GenBank/DDBJ databases">
        <authorList>
            <consortium name="DOE Joint Genome Institute"/>
            <person name="Kuo A."/>
            <person name="Kohler A."/>
            <person name="Jargeat P."/>
            <person name="Nagy L.G."/>
            <person name="Floudas D."/>
            <person name="Copeland A."/>
            <person name="Barry K.W."/>
            <person name="Cichocki N."/>
            <person name="Veneault-Fourrey C."/>
            <person name="LaButti K."/>
            <person name="Lindquist E.A."/>
            <person name="Lipzen A."/>
            <person name="Lundell T."/>
            <person name="Morin E."/>
            <person name="Murat C."/>
            <person name="Sun H."/>
            <person name="Tunlid A."/>
            <person name="Henrissat B."/>
            <person name="Grigoriev I.V."/>
            <person name="Hibbett D.S."/>
            <person name="Martin F."/>
            <person name="Nordberg H.P."/>
            <person name="Cantor M.N."/>
            <person name="Hua S.X."/>
        </authorList>
    </citation>
    <scope>NUCLEOTIDE SEQUENCE [LARGE SCALE GENOMIC DNA]</scope>
    <source>
        <strain evidence="2 3">Ve08.2h10</strain>
    </source>
</reference>
<dbReference type="InParanoid" id="A0A0D0BRB3"/>